<keyword evidence="3" id="KW-1185">Reference proteome</keyword>
<proteinExistence type="predicted"/>
<dbReference type="AlphaFoldDB" id="A0AAD7KA03"/>
<feature type="compositionally biased region" description="Basic and acidic residues" evidence="1">
    <location>
        <begin position="151"/>
        <end position="162"/>
    </location>
</feature>
<feature type="region of interest" description="Disordered" evidence="1">
    <location>
        <begin position="151"/>
        <end position="227"/>
    </location>
</feature>
<sequence length="227" mass="26123">MVESPLFGPREQALFQDEMPYDMNVNSPLSQLASGWDTPRHIPRRLPDPPVRDVHAAPDMLNRPETASLHSRDLPPEWRYSPEFKPVRRRAVSPESRRNSEPIVYIVPGGMNVVFQDEDGNEITRVGDFTGRQRATSPIIVQDEYGRELYRTSDIRRGEPNRRRSRRSHRDEEGYRSPSDNPRSRSAEPFGSHLSDSERSYGRSEQPTVVLIDRRGRQIPILPLASE</sequence>
<dbReference type="Proteomes" id="UP001215598">
    <property type="component" value="Unassembled WGS sequence"/>
</dbReference>
<organism evidence="2 3">
    <name type="scientific">Mycena metata</name>
    <dbReference type="NCBI Taxonomy" id="1033252"/>
    <lineage>
        <taxon>Eukaryota</taxon>
        <taxon>Fungi</taxon>
        <taxon>Dikarya</taxon>
        <taxon>Basidiomycota</taxon>
        <taxon>Agaricomycotina</taxon>
        <taxon>Agaricomycetes</taxon>
        <taxon>Agaricomycetidae</taxon>
        <taxon>Agaricales</taxon>
        <taxon>Marasmiineae</taxon>
        <taxon>Mycenaceae</taxon>
        <taxon>Mycena</taxon>
    </lineage>
</organism>
<dbReference type="EMBL" id="JARKIB010000004">
    <property type="protein sequence ID" value="KAJ7781329.1"/>
    <property type="molecule type" value="Genomic_DNA"/>
</dbReference>
<name>A0AAD7KA03_9AGAR</name>
<reference evidence="2" key="1">
    <citation type="submission" date="2023-03" db="EMBL/GenBank/DDBJ databases">
        <title>Massive genome expansion in bonnet fungi (Mycena s.s.) driven by repeated elements and novel gene families across ecological guilds.</title>
        <authorList>
            <consortium name="Lawrence Berkeley National Laboratory"/>
            <person name="Harder C.B."/>
            <person name="Miyauchi S."/>
            <person name="Viragh M."/>
            <person name="Kuo A."/>
            <person name="Thoen E."/>
            <person name="Andreopoulos B."/>
            <person name="Lu D."/>
            <person name="Skrede I."/>
            <person name="Drula E."/>
            <person name="Henrissat B."/>
            <person name="Morin E."/>
            <person name="Kohler A."/>
            <person name="Barry K."/>
            <person name="LaButti K."/>
            <person name="Morin E."/>
            <person name="Salamov A."/>
            <person name="Lipzen A."/>
            <person name="Mereny Z."/>
            <person name="Hegedus B."/>
            <person name="Baldrian P."/>
            <person name="Stursova M."/>
            <person name="Weitz H."/>
            <person name="Taylor A."/>
            <person name="Grigoriev I.V."/>
            <person name="Nagy L.G."/>
            <person name="Martin F."/>
            <person name="Kauserud H."/>
        </authorList>
    </citation>
    <scope>NUCLEOTIDE SEQUENCE</scope>
    <source>
        <strain evidence="2">CBHHK182m</strain>
    </source>
</reference>
<gene>
    <name evidence="2" type="ORF">B0H16DRAFT_616267</name>
</gene>
<evidence type="ECO:0000313" key="3">
    <source>
        <dbReference type="Proteomes" id="UP001215598"/>
    </source>
</evidence>
<protein>
    <submittedName>
        <fullName evidence="2">Uncharacterized protein</fullName>
    </submittedName>
</protein>
<evidence type="ECO:0000256" key="1">
    <source>
        <dbReference type="SAM" id="MobiDB-lite"/>
    </source>
</evidence>
<accession>A0AAD7KA03</accession>
<evidence type="ECO:0000313" key="2">
    <source>
        <dbReference type="EMBL" id="KAJ7781329.1"/>
    </source>
</evidence>
<comment type="caution">
    <text evidence="2">The sequence shown here is derived from an EMBL/GenBank/DDBJ whole genome shotgun (WGS) entry which is preliminary data.</text>
</comment>